<keyword evidence="1" id="KW-0812">Transmembrane</keyword>
<name>A0A2T4C8Q8_TRILO</name>
<protein>
    <submittedName>
        <fullName evidence="2">Uncharacterized protein</fullName>
    </submittedName>
</protein>
<organism evidence="2 3">
    <name type="scientific">Trichoderma longibrachiatum ATCC 18648</name>
    <dbReference type="NCBI Taxonomy" id="983965"/>
    <lineage>
        <taxon>Eukaryota</taxon>
        <taxon>Fungi</taxon>
        <taxon>Dikarya</taxon>
        <taxon>Ascomycota</taxon>
        <taxon>Pezizomycotina</taxon>
        <taxon>Sordariomycetes</taxon>
        <taxon>Hypocreomycetidae</taxon>
        <taxon>Hypocreales</taxon>
        <taxon>Hypocreaceae</taxon>
        <taxon>Trichoderma</taxon>
    </lineage>
</organism>
<keyword evidence="1" id="KW-1133">Transmembrane helix</keyword>
<evidence type="ECO:0000256" key="1">
    <source>
        <dbReference type="SAM" id="Phobius"/>
    </source>
</evidence>
<sequence length="77" mass="8818">MPQMPLPPLCVVFFLICWCLFAPVLHKPGAARRRRTGTLKRFGACRNRYIKRIGTLHDRLVCSAAIISRWGKLILVI</sequence>
<evidence type="ECO:0000313" key="3">
    <source>
        <dbReference type="Proteomes" id="UP000240760"/>
    </source>
</evidence>
<keyword evidence="1" id="KW-0472">Membrane</keyword>
<dbReference type="EMBL" id="KZ679130">
    <property type="protein sequence ID" value="PTB77959.1"/>
    <property type="molecule type" value="Genomic_DNA"/>
</dbReference>
<evidence type="ECO:0000313" key="2">
    <source>
        <dbReference type="EMBL" id="PTB77959.1"/>
    </source>
</evidence>
<dbReference type="AlphaFoldDB" id="A0A2T4C8Q8"/>
<gene>
    <name evidence="2" type="ORF">M440DRAFT_1400902</name>
</gene>
<reference evidence="2 3" key="1">
    <citation type="submission" date="2016-07" db="EMBL/GenBank/DDBJ databases">
        <title>Multiple horizontal gene transfer events from other fungi enriched the ability of initially mycotrophic Trichoderma (Ascomycota) to feed on dead plant biomass.</title>
        <authorList>
            <consortium name="DOE Joint Genome Institute"/>
            <person name="Aerts A."/>
            <person name="Atanasova L."/>
            <person name="Chenthamara K."/>
            <person name="Zhang J."/>
            <person name="Grujic M."/>
            <person name="Henrissat B."/>
            <person name="Kuo A."/>
            <person name="Salamov A."/>
            <person name="Lipzen A."/>
            <person name="Labutti K."/>
            <person name="Barry K."/>
            <person name="Miao Y."/>
            <person name="Rahimi M.J."/>
            <person name="Shen Q."/>
            <person name="Grigoriev I.V."/>
            <person name="Kubicek C.P."/>
            <person name="Druzhinina I.S."/>
        </authorList>
    </citation>
    <scope>NUCLEOTIDE SEQUENCE [LARGE SCALE GENOMIC DNA]</scope>
    <source>
        <strain evidence="2 3">ATCC 18648</strain>
    </source>
</reference>
<dbReference type="Proteomes" id="UP000240760">
    <property type="component" value="Unassembled WGS sequence"/>
</dbReference>
<keyword evidence="3" id="KW-1185">Reference proteome</keyword>
<proteinExistence type="predicted"/>
<accession>A0A2T4C8Q8</accession>
<feature type="transmembrane region" description="Helical" evidence="1">
    <location>
        <begin position="6"/>
        <end position="25"/>
    </location>
</feature>